<dbReference type="EMBL" id="JAFIQS010000006">
    <property type="protein sequence ID" value="KAG5168282.1"/>
    <property type="molecule type" value="Genomic_DNA"/>
</dbReference>
<dbReference type="AlphaFoldDB" id="A0A8H7XWS5"/>
<keyword evidence="2" id="KW-1133">Transmembrane helix</keyword>
<reference evidence="3" key="1">
    <citation type="submission" date="2021-02" db="EMBL/GenBank/DDBJ databases">
        <title>Psilocybe cubensis genome.</title>
        <authorList>
            <person name="Mckernan K.J."/>
            <person name="Crawford S."/>
            <person name="Trippe A."/>
            <person name="Kane L.T."/>
            <person name="Mclaughlin S."/>
        </authorList>
    </citation>
    <scope>NUCLEOTIDE SEQUENCE [LARGE SCALE GENOMIC DNA]</scope>
    <source>
        <strain evidence="3">MGC-MH-2018</strain>
    </source>
</reference>
<keyword evidence="2" id="KW-0472">Membrane</keyword>
<evidence type="ECO:0000256" key="1">
    <source>
        <dbReference type="SAM" id="MobiDB-lite"/>
    </source>
</evidence>
<feature type="transmembrane region" description="Helical" evidence="2">
    <location>
        <begin position="159"/>
        <end position="188"/>
    </location>
</feature>
<name>A0A8H7XWS5_PSICU</name>
<evidence type="ECO:0000256" key="2">
    <source>
        <dbReference type="SAM" id="Phobius"/>
    </source>
</evidence>
<sequence>MSRPSESESAPLLSDHDASPADDYSRPINGDARIASRLQRYAKILRVSGLVLSILGLVLIIAFIVLVKIAPLSNSSWRYRAEENVIGWYIASVITAIIILCAPLPALVSFANDVTFLVGFIVSSVQWIDSMPLSDCNGQYDWRTKKWTPPHPKCKDYQLIINIIMGFVAAFGILLATSYALLLVIRVYNVFRSKSWRSKLPGSGEITWTVSLNVLTDGHERTYGFSVGAKADSKPTQGPVHL</sequence>
<evidence type="ECO:0000313" key="3">
    <source>
        <dbReference type="EMBL" id="KAG5168282.1"/>
    </source>
</evidence>
<feature type="transmembrane region" description="Helical" evidence="2">
    <location>
        <begin position="86"/>
        <end position="103"/>
    </location>
</feature>
<comment type="caution">
    <text evidence="3">The sequence shown here is derived from an EMBL/GenBank/DDBJ whole genome shotgun (WGS) entry which is preliminary data.</text>
</comment>
<organism evidence="3">
    <name type="scientific">Psilocybe cubensis</name>
    <name type="common">Psychedelic mushroom</name>
    <name type="synonym">Stropharia cubensis</name>
    <dbReference type="NCBI Taxonomy" id="181762"/>
    <lineage>
        <taxon>Eukaryota</taxon>
        <taxon>Fungi</taxon>
        <taxon>Dikarya</taxon>
        <taxon>Basidiomycota</taxon>
        <taxon>Agaricomycotina</taxon>
        <taxon>Agaricomycetes</taxon>
        <taxon>Agaricomycetidae</taxon>
        <taxon>Agaricales</taxon>
        <taxon>Agaricineae</taxon>
        <taxon>Strophariaceae</taxon>
        <taxon>Psilocybe</taxon>
    </lineage>
</organism>
<proteinExistence type="predicted"/>
<protein>
    <submittedName>
        <fullName evidence="3">Uncharacterized protein</fullName>
    </submittedName>
</protein>
<feature type="compositionally biased region" description="Basic and acidic residues" evidence="1">
    <location>
        <begin position="14"/>
        <end position="25"/>
    </location>
</feature>
<keyword evidence="2" id="KW-0812">Transmembrane</keyword>
<gene>
    <name evidence="3" type="ORF">JR316_006877</name>
</gene>
<dbReference type="OrthoDB" id="10452835at2759"/>
<feature type="region of interest" description="Disordered" evidence="1">
    <location>
        <begin position="1"/>
        <end position="25"/>
    </location>
</feature>
<accession>A0A8H7XWS5</accession>
<feature type="transmembrane region" description="Helical" evidence="2">
    <location>
        <begin position="44"/>
        <end position="66"/>
    </location>
</feature>